<dbReference type="Gene3D" id="1.10.287.130">
    <property type="match status" value="1"/>
</dbReference>
<dbReference type="EMBL" id="JBBHLI010000001">
    <property type="protein sequence ID" value="MEK9499807.1"/>
    <property type="molecule type" value="Genomic_DNA"/>
</dbReference>
<dbReference type="PROSITE" id="PS50109">
    <property type="entry name" value="HIS_KIN"/>
    <property type="match status" value="1"/>
</dbReference>
<evidence type="ECO:0000256" key="3">
    <source>
        <dbReference type="ARBA" id="ARBA00012438"/>
    </source>
</evidence>
<keyword evidence="7" id="KW-0547">Nucleotide-binding</keyword>
<dbReference type="Pfam" id="PF02518">
    <property type="entry name" value="HATPase_c"/>
    <property type="match status" value="1"/>
</dbReference>
<evidence type="ECO:0000256" key="9">
    <source>
        <dbReference type="ARBA" id="ARBA00022840"/>
    </source>
</evidence>
<keyword evidence="5" id="KW-0597">Phosphoprotein</keyword>
<dbReference type="InterPro" id="IPR004358">
    <property type="entry name" value="Sig_transdc_His_kin-like_C"/>
</dbReference>
<dbReference type="GO" id="GO:0005524">
    <property type="term" value="F:ATP binding"/>
    <property type="evidence" value="ECO:0007669"/>
    <property type="project" value="UniProtKB-KW"/>
</dbReference>
<sequence>MFAALLAVAVVPAALALVGGVLALREVGSTTGTLGAWTEVAESGRTLVDAARAAAPGDTAVERAAIAHTEALSASVRQSRLYAVVTERAVQLLPWAAATAILFLILLSALVARRLSRTFSAPVSELVGWTELIAAGDPLPPSDRDDTGVREYRALRRAFRTGAERLEVARRQQVESARLRAWTEMARRVAHEIKNPLTPMRMSASTLARSDDPSVRHAAEMLLEEVARLDAMARTFARFGRPPESPPADVDLEELSRGIVQGFDAGGVTVTLQASHEVPHIHGHYDVIGQALRNLLVNAVEAVIEGGGSRIEVRLDSTDDEVRIAVRDDGPGIPTEMLEQIWLPDITTRHRGSGLGLAMVRRAAEIHGGTARAWNRIEGGAEFELRLPRTLADEGA</sequence>
<comment type="subcellular location">
    <subcellularLocation>
        <location evidence="2">Cell membrane</location>
        <topology evidence="2">Multi-pass membrane protein</topology>
    </subcellularLocation>
</comment>
<keyword evidence="13" id="KW-1185">Reference proteome</keyword>
<evidence type="ECO:0000256" key="7">
    <source>
        <dbReference type="ARBA" id="ARBA00022741"/>
    </source>
</evidence>
<dbReference type="SMART" id="SM00388">
    <property type="entry name" value="HisKA"/>
    <property type="match status" value="1"/>
</dbReference>
<evidence type="ECO:0000256" key="10">
    <source>
        <dbReference type="SAM" id="Phobius"/>
    </source>
</evidence>
<comment type="caution">
    <text evidence="12">The sequence shown here is derived from an EMBL/GenBank/DDBJ whole genome shotgun (WGS) entry which is preliminary data.</text>
</comment>
<keyword evidence="4" id="KW-1003">Cell membrane</keyword>
<keyword evidence="6" id="KW-0808">Transferase</keyword>
<evidence type="ECO:0000256" key="5">
    <source>
        <dbReference type="ARBA" id="ARBA00022553"/>
    </source>
</evidence>
<dbReference type="SUPFAM" id="SSF55874">
    <property type="entry name" value="ATPase domain of HSP90 chaperone/DNA topoisomerase II/histidine kinase"/>
    <property type="match status" value="1"/>
</dbReference>
<keyword evidence="8" id="KW-0418">Kinase</keyword>
<accession>A0ABU9E6V0</accession>
<evidence type="ECO:0000313" key="12">
    <source>
        <dbReference type="EMBL" id="MEK9499807.1"/>
    </source>
</evidence>
<evidence type="ECO:0000256" key="8">
    <source>
        <dbReference type="ARBA" id="ARBA00022777"/>
    </source>
</evidence>
<dbReference type="InterPro" id="IPR036890">
    <property type="entry name" value="HATPase_C_sf"/>
</dbReference>
<dbReference type="SUPFAM" id="SSF47384">
    <property type="entry name" value="Homodimeric domain of signal transducing histidine kinase"/>
    <property type="match status" value="1"/>
</dbReference>
<dbReference type="InterPro" id="IPR003661">
    <property type="entry name" value="HisK_dim/P_dom"/>
</dbReference>
<proteinExistence type="predicted"/>
<keyword evidence="10" id="KW-0812">Transmembrane</keyword>
<dbReference type="PRINTS" id="PR00344">
    <property type="entry name" value="BCTRLSENSOR"/>
</dbReference>
<comment type="catalytic activity">
    <reaction evidence="1">
        <text>ATP + protein L-histidine = ADP + protein N-phospho-L-histidine.</text>
        <dbReference type="EC" id="2.7.13.3"/>
    </reaction>
</comment>
<dbReference type="InterPro" id="IPR050980">
    <property type="entry name" value="2C_sensor_his_kinase"/>
</dbReference>
<keyword evidence="9 12" id="KW-0067">ATP-binding</keyword>
<dbReference type="Proteomes" id="UP001484239">
    <property type="component" value="Unassembled WGS sequence"/>
</dbReference>
<evidence type="ECO:0000259" key="11">
    <source>
        <dbReference type="PROSITE" id="PS50109"/>
    </source>
</evidence>
<dbReference type="InterPro" id="IPR005467">
    <property type="entry name" value="His_kinase_dom"/>
</dbReference>
<dbReference type="PANTHER" id="PTHR44936:SF10">
    <property type="entry name" value="SENSOR PROTEIN RSTB"/>
    <property type="match status" value="1"/>
</dbReference>
<organism evidence="12 13">
    <name type="scientific">Gaopeijia maritima</name>
    <dbReference type="NCBI Taxonomy" id="3119007"/>
    <lineage>
        <taxon>Bacteria</taxon>
        <taxon>Pseudomonadati</taxon>
        <taxon>Gemmatimonadota</taxon>
        <taxon>Longimicrobiia</taxon>
        <taxon>Gaopeijiales</taxon>
        <taxon>Gaopeijiaceae</taxon>
        <taxon>Gaopeijia</taxon>
    </lineage>
</organism>
<dbReference type="RefSeq" id="WP_405278125.1">
    <property type="nucleotide sequence ID" value="NZ_JBBHLJ010000001.1"/>
</dbReference>
<dbReference type="CDD" id="cd00075">
    <property type="entry name" value="HATPase"/>
    <property type="match status" value="1"/>
</dbReference>
<dbReference type="PANTHER" id="PTHR44936">
    <property type="entry name" value="SENSOR PROTEIN CREC"/>
    <property type="match status" value="1"/>
</dbReference>
<evidence type="ECO:0000256" key="1">
    <source>
        <dbReference type="ARBA" id="ARBA00000085"/>
    </source>
</evidence>
<dbReference type="InterPro" id="IPR003594">
    <property type="entry name" value="HATPase_dom"/>
</dbReference>
<name>A0ABU9E6V0_9BACT</name>
<dbReference type="CDD" id="cd00082">
    <property type="entry name" value="HisKA"/>
    <property type="match status" value="1"/>
</dbReference>
<dbReference type="EC" id="2.7.13.3" evidence="3"/>
<evidence type="ECO:0000256" key="6">
    <source>
        <dbReference type="ARBA" id="ARBA00022679"/>
    </source>
</evidence>
<feature type="domain" description="Histidine kinase" evidence="11">
    <location>
        <begin position="188"/>
        <end position="391"/>
    </location>
</feature>
<reference evidence="12 13" key="1">
    <citation type="submission" date="2024-02" db="EMBL/GenBank/DDBJ databases">
        <title>A novel Gemmatimonadota bacterium.</title>
        <authorList>
            <person name="Du Z.-J."/>
            <person name="Ye Y.-Q."/>
        </authorList>
    </citation>
    <scope>NUCLEOTIDE SEQUENCE [LARGE SCALE GENOMIC DNA]</scope>
    <source>
        <strain evidence="12 13">DH-20</strain>
    </source>
</reference>
<keyword evidence="10" id="KW-1133">Transmembrane helix</keyword>
<dbReference type="InterPro" id="IPR036097">
    <property type="entry name" value="HisK_dim/P_sf"/>
</dbReference>
<feature type="transmembrane region" description="Helical" evidence="10">
    <location>
        <begin position="92"/>
        <end position="112"/>
    </location>
</feature>
<dbReference type="Pfam" id="PF00512">
    <property type="entry name" value="HisKA"/>
    <property type="match status" value="1"/>
</dbReference>
<evidence type="ECO:0000256" key="4">
    <source>
        <dbReference type="ARBA" id="ARBA00022475"/>
    </source>
</evidence>
<keyword evidence="10" id="KW-0472">Membrane</keyword>
<dbReference type="Gene3D" id="3.30.565.10">
    <property type="entry name" value="Histidine kinase-like ATPase, C-terminal domain"/>
    <property type="match status" value="1"/>
</dbReference>
<gene>
    <name evidence="12" type="ORF">WI372_02275</name>
</gene>
<evidence type="ECO:0000256" key="2">
    <source>
        <dbReference type="ARBA" id="ARBA00004651"/>
    </source>
</evidence>
<protein>
    <recommendedName>
        <fullName evidence="3">histidine kinase</fullName>
        <ecNumber evidence="3">2.7.13.3</ecNumber>
    </recommendedName>
</protein>
<dbReference type="SMART" id="SM00387">
    <property type="entry name" value="HATPase_c"/>
    <property type="match status" value="1"/>
</dbReference>
<evidence type="ECO:0000313" key="13">
    <source>
        <dbReference type="Proteomes" id="UP001484239"/>
    </source>
</evidence>